<dbReference type="InterPro" id="IPR013762">
    <property type="entry name" value="Integrase-like_cat_sf"/>
</dbReference>
<dbReference type="EMBL" id="CAMXCT030000557">
    <property type="protein sequence ID" value="CAL4767698.1"/>
    <property type="molecule type" value="Genomic_DNA"/>
</dbReference>
<dbReference type="Gene3D" id="1.10.443.10">
    <property type="entry name" value="Intergrase catalytic core"/>
    <property type="match status" value="1"/>
</dbReference>
<dbReference type="SUPFAM" id="SSF56672">
    <property type="entry name" value="DNA/RNA polymerases"/>
    <property type="match status" value="1"/>
</dbReference>
<keyword evidence="3" id="KW-0407">Ion channel</keyword>
<dbReference type="OrthoDB" id="443763at2759"/>
<proteinExistence type="predicted"/>
<keyword evidence="3" id="KW-0813">Transport</keyword>
<name>A0A9P1BVV2_9DINO</name>
<comment type="caution">
    <text evidence="2">The sequence shown here is derived from an EMBL/GenBank/DDBJ whole genome shotgun (WGS) entry which is preliminary data.</text>
</comment>
<protein>
    <submittedName>
        <fullName evidence="3">Sodium channel protein 60E</fullName>
    </submittedName>
</protein>
<evidence type="ECO:0000313" key="3">
    <source>
        <dbReference type="EMBL" id="CAL4767698.1"/>
    </source>
</evidence>
<evidence type="ECO:0000313" key="4">
    <source>
        <dbReference type="Proteomes" id="UP001152797"/>
    </source>
</evidence>
<accession>A0A9P1BVV2</accession>
<evidence type="ECO:0000256" key="1">
    <source>
        <dbReference type="SAM" id="MobiDB-lite"/>
    </source>
</evidence>
<dbReference type="GO" id="GO:0003677">
    <property type="term" value="F:DNA binding"/>
    <property type="evidence" value="ECO:0007669"/>
    <property type="project" value="InterPro"/>
</dbReference>
<feature type="compositionally biased region" description="Basic and acidic residues" evidence="1">
    <location>
        <begin position="626"/>
        <end position="637"/>
    </location>
</feature>
<organism evidence="2">
    <name type="scientific">Cladocopium goreaui</name>
    <dbReference type="NCBI Taxonomy" id="2562237"/>
    <lineage>
        <taxon>Eukaryota</taxon>
        <taxon>Sar</taxon>
        <taxon>Alveolata</taxon>
        <taxon>Dinophyceae</taxon>
        <taxon>Suessiales</taxon>
        <taxon>Symbiodiniaceae</taxon>
        <taxon>Cladocopium</taxon>
    </lineage>
</organism>
<dbReference type="EMBL" id="CAMXCT020000557">
    <property type="protein sequence ID" value="CAL1133761.1"/>
    <property type="molecule type" value="Genomic_DNA"/>
</dbReference>
<dbReference type="InterPro" id="IPR052055">
    <property type="entry name" value="Hepadnavirus_pol/RT"/>
</dbReference>
<dbReference type="PANTHER" id="PTHR33050">
    <property type="entry name" value="REVERSE TRANSCRIPTASE DOMAIN-CONTAINING PROTEIN"/>
    <property type="match status" value="1"/>
</dbReference>
<keyword evidence="3" id="KW-0406">Ion transport</keyword>
<reference evidence="3 4" key="2">
    <citation type="submission" date="2024-05" db="EMBL/GenBank/DDBJ databases">
        <authorList>
            <person name="Chen Y."/>
            <person name="Shah S."/>
            <person name="Dougan E. K."/>
            <person name="Thang M."/>
            <person name="Chan C."/>
        </authorList>
    </citation>
    <scope>NUCLEOTIDE SEQUENCE [LARGE SCALE GENOMIC DNA]</scope>
</reference>
<dbReference type="Proteomes" id="UP001152797">
    <property type="component" value="Unassembled WGS sequence"/>
</dbReference>
<reference evidence="2" key="1">
    <citation type="submission" date="2022-10" db="EMBL/GenBank/DDBJ databases">
        <authorList>
            <person name="Chen Y."/>
            <person name="Dougan E. K."/>
            <person name="Chan C."/>
            <person name="Rhodes N."/>
            <person name="Thang M."/>
        </authorList>
    </citation>
    <scope>NUCLEOTIDE SEQUENCE</scope>
</reference>
<dbReference type="InterPro" id="IPR043502">
    <property type="entry name" value="DNA/RNA_pol_sf"/>
</dbReference>
<sequence length="2043" mass="225239">MRHPSAISKGQVAFRTYILLPAGISQTGLRIQWPSASSAGGLLRGALLLLWSPMSEGAESSRQAPLPSTPQHGRHLESVEGVDFEMAKDPYVCQLDDTVDGEPFGLQPTAMDHSEFSGEPSGLQPTAMDHSEFSPSSFGHKEQADNDVTFSNAGVDGHDFETFSQFQAFAFGGDHLDTERLEPLASQSDGGVEVPSSAYGAQRCAMSLAVEPPKFFWETDPFLKTVFCDDSIPMPSLKRPEQPIDVTGQGSPEVWDLLRRPKSRAASSLCADVIRHVEIKDELDKRRSMISNWSSLVCIDLEAFSLGDALLAEGKVISHADVEHSIAACFARKATSTLSKRFYAMNKYVNFCCRNGHQFFPVRESVVFTYLGLRGDLADLGTTRVDGLSIELAKRAGPIRQAPALTVQQVMQLEKLVAPTEDLRDAAIFGGMLVLMYACGRFSDGQRAINMILDGDLETLDPAALGGQGFLELQVLGHKGARSDVLRRTFLPLVAPIYTLAGVDWFKAWIQARNALELTTSGKLNKPFLCRFSPSGAALDQELTSPECSLLLNRALKVDEKSEHAVRSHSLKTTPLAWCCKHGVDLATRRLLGHHLDPSSKSAETYARDSMAPAVRTLETVLNDIKSGKFRPDESRSGRFVQVREPPAAQVTAGESDDSDSDYVPSSSSGESDEEPFSVPSESSLLWHLVVPQLRPGYIDVPDGVLVFRNNVSGVQHMKTPGSLKLMCGRRQTDRYTFYAGKPIQGVALCQLDQERFQGLVDIVCPRGASLCVQASLKQLAYEALTVAVAAIKQRVETPSDDAAKKLPPQEKDQRLRTLKQKITGFDVSGDYEPGHCVIDAFAGMLEESVLKFWPLSKCVSREQELQSVKADKQVIMLENQQLQVKARSTELTADLGNELRVHMAFIRRGLALDMANLATYEVHEKVMREFMSHLTRQPPPGFRGPTIESVLRADKELWTRVADRVRSDLRPDRTGSLPVDAALTELCTSAAVVFHLLPLPGSGSSNAPTKRKTPDEAPTKIQALRRKGFQVFSVDHKAVKGIPVLVIDLNSDAQLKIFEELVQQRRLLYVHFAPPCGTASKARAIRLGLKNEPKPLRSMQYPMGLPHLKGLQKERVRLANRLYALTKRFLVELQKQGIGWSVENPSSSLMWLTDQFVEFMQTFGEVIYGVVFHTCMFGAARKKETALWTNIMELCQLSRSCTGDHPHAAWGLTPSGTFATADECAYNSTLCAHWAAAIEQYAIRRGLQPAPATLDNVGPDHLHLKDKVNRAILGALPRGSKMPPLLTDFLREEIVEIQRFPCLAQAKPGARLTDNTDFPKGSRLLHVWNDYGGLQNSGPSDVEEVHAPTHEGKTRLPAKVGMPVPPLDYLAMVTKLVHPDLQRVILHENLERAIEFSGPNKAVELRRRRILWTKSMVDLMAKTKTQEEAMVENRPLHLKSVLAGKKFGLMHAALESIAYPDAGVALEANSGFPLVGWMKQSGVFASNLRPPALHVDSFETMAASFSARTLASIKPSQDSDLDMQVWEATMAEVTGGTLEGPYNASDLPEGHVVSPRFGLRQGSKVRPIDNLSASGLNSTVGLPERLQVDTIDEVASMVKRCMQLHGKDCQLVGRTYDLRKAYRQLGVNEAHYKFAWIAVWSPVHASTRLFRMKGLPFGGTASVASFLRMSKALKELGLSGPLLIWSSFFDDFICICRPEDAESTDMAVRFLFKACGWVLSEDPEKDVGFRKTFTALGVCFDMEQVQCGILRIGNTDKRKAELEALVNRHLAENSLAPDQAESLRSRLMFAESQVFGRSARLALKALSSPVAEGKTCSPLSEDILFGLAWMKQRLVHSPPREIKAVDTATWYLFIDGACEPVAGAPDSLRTSIGGVLLNEHGEGVHFFGLVVPSEITKVWAASGRKNLVFEAEVLPYFLAIHVWAKLLQDKHLLVFIDNDAARHSWIQGHAESPHAQWMIHKGTLKEAAIGVVPYFCRVPTASNLADGPSRLDFSMCYRLGASQTDIDLETLRECTLRSRPGENDYLGVTMAPGHTPTIQKHG</sequence>
<dbReference type="PANTHER" id="PTHR33050:SF7">
    <property type="entry name" value="RIBONUCLEASE H"/>
    <property type="match status" value="1"/>
</dbReference>
<gene>
    <name evidence="2" type="ORF">C1SCF055_LOCUS8260</name>
</gene>
<dbReference type="GO" id="GO:0015074">
    <property type="term" value="P:DNA integration"/>
    <property type="evidence" value="ECO:0007669"/>
    <property type="project" value="InterPro"/>
</dbReference>
<dbReference type="GO" id="GO:0006310">
    <property type="term" value="P:DNA recombination"/>
    <property type="evidence" value="ECO:0007669"/>
    <property type="project" value="InterPro"/>
</dbReference>
<feature type="region of interest" description="Disordered" evidence="1">
    <location>
        <begin position="111"/>
        <end position="144"/>
    </location>
</feature>
<dbReference type="GO" id="GO:0034220">
    <property type="term" value="P:monoatomic ion transmembrane transport"/>
    <property type="evidence" value="ECO:0007669"/>
    <property type="project" value="UniProtKB-KW"/>
</dbReference>
<dbReference type="EMBL" id="CAMXCT010000557">
    <property type="protein sequence ID" value="CAI3980386.1"/>
    <property type="molecule type" value="Genomic_DNA"/>
</dbReference>
<evidence type="ECO:0000313" key="2">
    <source>
        <dbReference type="EMBL" id="CAI3980386.1"/>
    </source>
</evidence>
<feature type="region of interest" description="Disordered" evidence="1">
    <location>
        <begin position="626"/>
        <end position="679"/>
    </location>
</feature>
<keyword evidence="4" id="KW-1185">Reference proteome</keyword>